<comment type="caution">
    <text evidence="3">The sequence shown here is derived from an EMBL/GenBank/DDBJ whole genome shotgun (WGS) entry which is preliminary data.</text>
</comment>
<sequence>MGTPMLRGIVAPEAASDTDSPSPSQSPTGNVHAKGTAIFIQDECLKHRFIRSRDDSGIFERPERLHAVKLGLAAAISRIEDAELAINRARKPERASATGADEGDLAAALARMAIASNEDPAASSPNFPLRTTSVTIRRTSASVSLLDHAAVKYVHGDIDANVYLENLIAWARNSQKNITEKGTEIPKGIPPLDLYLCPGSIDAIQGAIGAVCEAIDASVTATCGPQSRSSGPSDPCARAFVAIRPPGHHCGEDTPCGFCFINNVAVGAAHAHLNHGMQRIVILDIDLHHGNGTQSIVWQVNEETYQQTLESDSSKTAAKSGPRIFYGSLHDILSFPCEDGKPELVQAASTSIHGPHGQYIENIHLQRYDSEAQFWDVLYPQYLNLLHRARDFLDDGPGDDVIIFISCGFDAGEHEYPSMSRHHRKVPVGFYHQFTREACKLADQYAHGRIVSVLEGGYSDRALTSGAMAHLCGLVDLPGHQGMSDSDRWVDDAWWSEANLVKLEKAAKPRKSASARANMDDWLARTLNLLPVLNGGGADSNIKPSSSRGASVGVNTDTLAPQASMTLRERKKPMLDDTRAGGSLPEAVRTRKNGGRSVSKPEKRSVERTGTGIASRVFSTSGSVPEASPSGEMDAREEVLPSGTEKKKLPRVILHVRSPEPAG</sequence>
<organism evidence="3 4">
    <name type="scientific">Boletus edulis BED1</name>
    <dbReference type="NCBI Taxonomy" id="1328754"/>
    <lineage>
        <taxon>Eukaryota</taxon>
        <taxon>Fungi</taxon>
        <taxon>Dikarya</taxon>
        <taxon>Basidiomycota</taxon>
        <taxon>Agaricomycotina</taxon>
        <taxon>Agaricomycetes</taxon>
        <taxon>Agaricomycetidae</taxon>
        <taxon>Boletales</taxon>
        <taxon>Boletineae</taxon>
        <taxon>Boletaceae</taxon>
        <taxon>Boletoideae</taxon>
        <taxon>Boletus</taxon>
    </lineage>
</organism>
<dbReference type="Pfam" id="PF00850">
    <property type="entry name" value="Hist_deacetyl"/>
    <property type="match status" value="1"/>
</dbReference>
<dbReference type="InterPro" id="IPR037138">
    <property type="entry name" value="His_deacetylse_dom_sf"/>
</dbReference>
<name>A0AAD4BYE4_BOLED</name>
<dbReference type="PANTHER" id="PTHR47558">
    <property type="entry name" value="HISTONE DEACETYLASE HOS3"/>
    <property type="match status" value="1"/>
</dbReference>
<dbReference type="InterPro" id="IPR053244">
    <property type="entry name" value="HDAC_HD_type_1"/>
</dbReference>
<dbReference type="PANTHER" id="PTHR47558:SF1">
    <property type="entry name" value="HISTONE DEACETYLASE HOS3"/>
    <property type="match status" value="1"/>
</dbReference>
<dbReference type="InterPro" id="IPR000286">
    <property type="entry name" value="HDACs"/>
</dbReference>
<feature type="compositionally biased region" description="Polar residues" evidence="1">
    <location>
        <begin position="542"/>
        <end position="565"/>
    </location>
</feature>
<dbReference type="GO" id="GO:0010468">
    <property type="term" value="P:regulation of gene expression"/>
    <property type="evidence" value="ECO:0007669"/>
    <property type="project" value="UniProtKB-ARBA"/>
</dbReference>
<gene>
    <name evidence="3" type="ORF">L210DRAFT_3167719</name>
</gene>
<dbReference type="InterPro" id="IPR023801">
    <property type="entry name" value="His_deacetylse_dom"/>
</dbReference>
<dbReference type="PRINTS" id="PR01270">
    <property type="entry name" value="HDASUPER"/>
</dbReference>
<evidence type="ECO:0000313" key="3">
    <source>
        <dbReference type="EMBL" id="KAF8443250.1"/>
    </source>
</evidence>
<accession>A0AAD4BYE4</accession>
<proteinExistence type="predicted"/>
<reference evidence="3" key="1">
    <citation type="submission" date="2019-10" db="EMBL/GenBank/DDBJ databases">
        <authorList>
            <consortium name="DOE Joint Genome Institute"/>
            <person name="Kuo A."/>
            <person name="Miyauchi S."/>
            <person name="Kiss E."/>
            <person name="Drula E."/>
            <person name="Kohler A."/>
            <person name="Sanchez-Garcia M."/>
            <person name="Andreopoulos B."/>
            <person name="Barry K.W."/>
            <person name="Bonito G."/>
            <person name="Buee M."/>
            <person name="Carver A."/>
            <person name="Chen C."/>
            <person name="Cichocki N."/>
            <person name="Clum A."/>
            <person name="Culley D."/>
            <person name="Crous P.W."/>
            <person name="Fauchery L."/>
            <person name="Girlanda M."/>
            <person name="Hayes R."/>
            <person name="Keri Z."/>
            <person name="LaButti K."/>
            <person name="Lipzen A."/>
            <person name="Lombard V."/>
            <person name="Magnuson J."/>
            <person name="Maillard F."/>
            <person name="Morin E."/>
            <person name="Murat C."/>
            <person name="Nolan M."/>
            <person name="Ohm R."/>
            <person name="Pangilinan J."/>
            <person name="Pereira M."/>
            <person name="Perotto S."/>
            <person name="Peter M."/>
            <person name="Riley R."/>
            <person name="Sitrit Y."/>
            <person name="Stielow B."/>
            <person name="Szollosi G."/>
            <person name="Zifcakova L."/>
            <person name="Stursova M."/>
            <person name="Spatafora J.W."/>
            <person name="Tedersoo L."/>
            <person name="Vaario L.-M."/>
            <person name="Yamada A."/>
            <person name="Yan M."/>
            <person name="Wang P."/>
            <person name="Xu J."/>
            <person name="Bruns T."/>
            <person name="Baldrian P."/>
            <person name="Vilgalys R."/>
            <person name="Henrissat B."/>
            <person name="Grigoriev I.V."/>
            <person name="Hibbett D."/>
            <person name="Nagy L.G."/>
            <person name="Martin F.M."/>
        </authorList>
    </citation>
    <scope>NUCLEOTIDE SEQUENCE</scope>
    <source>
        <strain evidence="3">BED1</strain>
    </source>
</reference>
<dbReference type="AlphaFoldDB" id="A0AAD4BYE4"/>
<feature type="domain" description="Histone deacetylase" evidence="2">
    <location>
        <begin position="161"/>
        <end position="472"/>
    </location>
</feature>
<dbReference type="GO" id="GO:0004407">
    <property type="term" value="F:histone deacetylase activity"/>
    <property type="evidence" value="ECO:0007669"/>
    <property type="project" value="TreeGrafter"/>
</dbReference>
<reference evidence="3" key="2">
    <citation type="journal article" date="2020" name="Nat. Commun.">
        <title>Large-scale genome sequencing of mycorrhizal fungi provides insights into the early evolution of symbiotic traits.</title>
        <authorList>
            <person name="Miyauchi S."/>
            <person name="Kiss E."/>
            <person name="Kuo A."/>
            <person name="Drula E."/>
            <person name="Kohler A."/>
            <person name="Sanchez-Garcia M."/>
            <person name="Morin E."/>
            <person name="Andreopoulos B."/>
            <person name="Barry K.W."/>
            <person name="Bonito G."/>
            <person name="Buee M."/>
            <person name="Carver A."/>
            <person name="Chen C."/>
            <person name="Cichocki N."/>
            <person name="Clum A."/>
            <person name="Culley D."/>
            <person name="Crous P.W."/>
            <person name="Fauchery L."/>
            <person name="Girlanda M."/>
            <person name="Hayes R.D."/>
            <person name="Keri Z."/>
            <person name="LaButti K."/>
            <person name="Lipzen A."/>
            <person name="Lombard V."/>
            <person name="Magnuson J."/>
            <person name="Maillard F."/>
            <person name="Murat C."/>
            <person name="Nolan M."/>
            <person name="Ohm R.A."/>
            <person name="Pangilinan J."/>
            <person name="Pereira M.F."/>
            <person name="Perotto S."/>
            <person name="Peter M."/>
            <person name="Pfister S."/>
            <person name="Riley R."/>
            <person name="Sitrit Y."/>
            <person name="Stielow J.B."/>
            <person name="Szollosi G."/>
            <person name="Zifcakova L."/>
            <person name="Stursova M."/>
            <person name="Spatafora J.W."/>
            <person name="Tedersoo L."/>
            <person name="Vaario L.M."/>
            <person name="Yamada A."/>
            <person name="Yan M."/>
            <person name="Wang P."/>
            <person name="Xu J."/>
            <person name="Bruns T."/>
            <person name="Baldrian P."/>
            <person name="Vilgalys R."/>
            <person name="Dunand C."/>
            <person name="Henrissat B."/>
            <person name="Grigoriev I.V."/>
            <person name="Hibbett D."/>
            <person name="Nagy L.G."/>
            <person name="Martin F.M."/>
        </authorList>
    </citation>
    <scope>NUCLEOTIDE SEQUENCE</scope>
    <source>
        <strain evidence="3">BED1</strain>
    </source>
</reference>
<keyword evidence="4" id="KW-1185">Reference proteome</keyword>
<dbReference type="EMBL" id="WHUW01000008">
    <property type="protein sequence ID" value="KAF8443250.1"/>
    <property type="molecule type" value="Genomic_DNA"/>
</dbReference>
<dbReference type="Proteomes" id="UP001194468">
    <property type="component" value="Unassembled WGS sequence"/>
</dbReference>
<dbReference type="SUPFAM" id="SSF52768">
    <property type="entry name" value="Arginase/deacetylase"/>
    <property type="match status" value="1"/>
</dbReference>
<evidence type="ECO:0000313" key="4">
    <source>
        <dbReference type="Proteomes" id="UP001194468"/>
    </source>
</evidence>
<protein>
    <submittedName>
        <fullName evidence="3">Histone deacetylase domain-containing protein</fullName>
    </submittedName>
</protein>
<dbReference type="InterPro" id="IPR023696">
    <property type="entry name" value="Ureohydrolase_dom_sf"/>
</dbReference>
<dbReference type="Gene3D" id="3.40.800.20">
    <property type="entry name" value="Histone deacetylase domain"/>
    <property type="match status" value="1"/>
</dbReference>
<feature type="region of interest" description="Disordered" evidence="1">
    <location>
        <begin position="537"/>
        <end position="663"/>
    </location>
</feature>
<evidence type="ECO:0000256" key="1">
    <source>
        <dbReference type="SAM" id="MobiDB-lite"/>
    </source>
</evidence>
<feature type="compositionally biased region" description="Basic and acidic residues" evidence="1">
    <location>
        <begin position="633"/>
        <end position="647"/>
    </location>
</feature>
<dbReference type="GO" id="GO:0005634">
    <property type="term" value="C:nucleus"/>
    <property type="evidence" value="ECO:0007669"/>
    <property type="project" value="TreeGrafter"/>
</dbReference>
<evidence type="ECO:0000259" key="2">
    <source>
        <dbReference type="Pfam" id="PF00850"/>
    </source>
</evidence>